<evidence type="ECO:0000256" key="2">
    <source>
        <dbReference type="ARBA" id="ARBA00022553"/>
    </source>
</evidence>
<keyword evidence="2" id="KW-0597">Phosphoprotein</keyword>
<keyword evidence="1" id="KW-0596">Phosphopantetheine</keyword>
<dbReference type="Gene3D" id="1.10.1200.10">
    <property type="entry name" value="ACP-like"/>
    <property type="match status" value="1"/>
</dbReference>
<protein>
    <submittedName>
        <fullName evidence="4">Acyl carrier protein</fullName>
    </submittedName>
</protein>
<dbReference type="RefSeq" id="WP_358236993.1">
    <property type="nucleotide sequence ID" value="NZ_JBHSFS010000001.1"/>
</dbReference>
<dbReference type="EMBL" id="JBHSFS010000001">
    <property type="protein sequence ID" value="MFC4511386.1"/>
    <property type="molecule type" value="Genomic_DNA"/>
</dbReference>
<dbReference type="PROSITE" id="PS50075">
    <property type="entry name" value="CARRIER"/>
    <property type="match status" value="1"/>
</dbReference>
<dbReference type="InterPro" id="IPR009081">
    <property type="entry name" value="PP-bd_ACP"/>
</dbReference>
<dbReference type="Proteomes" id="UP001595990">
    <property type="component" value="Unassembled WGS sequence"/>
</dbReference>
<keyword evidence="5" id="KW-1185">Reference proteome</keyword>
<dbReference type="InterPro" id="IPR006162">
    <property type="entry name" value="Ppantetheine_attach_site"/>
</dbReference>
<dbReference type="Pfam" id="PF00550">
    <property type="entry name" value="PP-binding"/>
    <property type="match status" value="1"/>
</dbReference>
<gene>
    <name evidence="4" type="ORF">ACFPEN_00400</name>
</gene>
<organism evidence="4 5">
    <name type="scientific">Streptomyces ehimensis</name>
    <dbReference type="NCBI Taxonomy" id="68195"/>
    <lineage>
        <taxon>Bacteria</taxon>
        <taxon>Bacillati</taxon>
        <taxon>Actinomycetota</taxon>
        <taxon>Actinomycetes</taxon>
        <taxon>Kitasatosporales</taxon>
        <taxon>Streptomycetaceae</taxon>
        <taxon>Streptomyces</taxon>
    </lineage>
</organism>
<dbReference type="InterPro" id="IPR036736">
    <property type="entry name" value="ACP-like_sf"/>
</dbReference>
<evidence type="ECO:0000313" key="4">
    <source>
        <dbReference type="EMBL" id="MFC4511386.1"/>
    </source>
</evidence>
<proteinExistence type="predicted"/>
<feature type="domain" description="Carrier" evidence="3">
    <location>
        <begin position="3"/>
        <end position="81"/>
    </location>
</feature>
<sequence>MSVFTIDELIRIMRECAGEDEAGDLTPDVADQDFDLLGYDSLALMATASRVEREHGLRLPEEEMAEIRTPAAFVALVNEELRRTARAAESPR</sequence>
<evidence type="ECO:0000313" key="5">
    <source>
        <dbReference type="Proteomes" id="UP001595990"/>
    </source>
</evidence>
<evidence type="ECO:0000256" key="1">
    <source>
        <dbReference type="ARBA" id="ARBA00022450"/>
    </source>
</evidence>
<dbReference type="SUPFAM" id="SSF47336">
    <property type="entry name" value="ACP-like"/>
    <property type="match status" value="1"/>
</dbReference>
<reference evidence="5" key="1">
    <citation type="journal article" date="2019" name="Int. J. Syst. Evol. Microbiol.">
        <title>The Global Catalogue of Microorganisms (GCM) 10K type strain sequencing project: providing services to taxonomists for standard genome sequencing and annotation.</title>
        <authorList>
            <consortium name="The Broad Institute Genomics Platform"/>
            <consortium name="The Broad Institute Genome Sequencing Center for Infectious Disease"/>
            <person name="Wu L."/>
            <person name="Ma J."/>
        </authorList>
    </citation>
    <scope>NUCLEOTIDE SEQUENCE [LARGE SCALE GENOMIC DNA]</scope>
    <source>
        <strain evidence="5">CECT 8064</strain>
    </source>
</reference>
<comment type="caution">
    <text evidence="4">The sequence shown here is derived from an EMBL/GenBank/DDBJ whole genome shotgun (WGS) entry which is preliminary data.</text>
</comment>
<dbReference type="PROSITE" id="PS00012">
    <property type="entry name" value="PHOSPHOPANTETHEINE"/>
    <property type="match status" value="1"/>
</dbReference>
<name>A0ABV9BC79_9ACTN</name>
<evidence type="ECO:0000259" key="3">
    <source>
        <dbReference type="PROSITE" id="PS50075"/>
    </source>
</evidence>
<accession>A0ABV9BC79</accession>